<protein>
    <submittedName>
        <fullName evidence="9">Endo-arabinase</fullName>
    </submittedName>
</protein>
<accession>A0A512ATA6</accession>
<dbReference type="InterPro" id="IPR032291">
    <property type="entry name" value="Abn2_C"/>
</dbReference>
<dbReference type="InterPro" id="IPR023296">
    <property type="entry name" value="Glyco_hydro_beta-prop_sf"/>
</dbReference>
<dbReference type="Proteomes" id="UP000321532">
    <property type="component" value="Unassembled WGS sequence"/>
</dbReference>
<proteinExistence type="inferred from homology"/>
<dbReference type="OrthoDB" id="9801455at2"/>
<feature type="active site" description="Proton acceptor" evidence="5">
    <location>
        <position position="71"/>
    </location>
</feature>
<evidence type="ECO:0000259" key="8">
    <source>
        <dbReference type="Pfam" id="PF16369"/>
    </source>
</evidence>
<feature type="site" description="Important for catalytic activity, responsible for pKa modulation of the active site Glu and correct orientation of both the proton donor and substrate" evidence="6">
    <location>
        <position position="198"/>
    </location>
</feature>
<dbReference type="Pfam" id="PF04616">
    <property type="entry name" value="Glyco_hydro_43"/>
    <property type="match status" value="1"/>
</dbReference>
<gene>
    <name evidence="9" type="ORF">AAE02nite_06050</name>
</gene>
<comment type="pathway">
    <text evidence="1">Glycan metabolism; L-arabinan degradation.</text>
</comment>
<dbReference type="PANTHER" id="PTHR43301:SF3">
    <property type="entry name" value="ARABINAN ENDO-1,5-ALPHA-L-ARABINOSIDASE A-RELATED"/>
    <property type="match status" value="1"/>
</dbReference>
<dbReference type="RefSeq" id="WP_146894982.1">
    <property type="nucleotide sequence ID" value="NZ_BJYS01000003.1"/>
</dbReference>
<name>A0A512ATA6_9BACT</name>
<dbReference type="InterPro" id="IPR006710">
    <property type="entry name" value="Glyco_hydro_43"/>
</dbReference>
<keyword evidence="10" id="KW-1185">Reference proteome</keyword>
<organism evidence="9 10">
    <name type="scientific">Adhaeribacter aerolatus</name>
    <dbReference type="NCBI Taxonomy" id="670289"/>
    <lineage>
        <taxon>Bacteria</taxon>
        <taxon>Pseudomonadati</taxon>
        <taxon>Bacteroidota</taxon>
        <taxon>Cytophagia</taxon>
        <taxon>Cytophagales</taxon>
        <taxon>Hymenobacteraceae</taxon>
        <taxon>Adhaeribacter</taxon>
    </lineage>
</organism>
<evidence type="ECO:0000256" key="2">
    <source>
        <dbReference type="ARBA" id="ARBA00009865"/>
    </source>
</evidence>
<comment type="similarity">
    <text evidence="2 7">Belongs to the glycosyl hydrolase 43 family.</text>
</comment>
<evidence type="ECO:0000256" key="5">
    <source>
        <dbReference type="PIRSR" id="PIRSR606710-1"/>
    </source>
</evidence>
<evidence type="ECO:0000256" key="7">
    <source>
        <dbReference type="RuleBase" id="RU361187"/>
    </source>
</evidence>
<dbReference type="EMBL" id="BJYS01000003">
    <property type="protein sequence ID" value="GEO02941.1"/>
    <property type="molecule type" value="Genomic_DNA"/>
</dbReference>
<evidence type="ECO:0000256" key="6">
    <source>
        <dbReference type="PIRSR" id="PIRSR606710-2"/>
    </source>
</evidence>
<keyword evidence="3 7" id="KW-0378">Hydrolase</keyword>
<dbReference type="GO" id="GO:0004553">
    <property type="term" value="F:hydrolase activity, hydrolyzing O-glycosyl compounds"/>
    <property type="evidence" value="ECO:0007669"/>
    <property type="project" value="InterPro"/>
</dbReference>
<dbReference type="Gene3D" id="2.115.10.20">
    <property type="entry name" value="Glycosyl hydrolase domain, family 43"/>
    <property type="match status" value="1"/>
</dbReference>
<evidence type="ECO:0000313" key="10">
    <source>
        <dbReference type="Proteomes" id="UP000321532"/>
    </source>
</evidence>
<evidence type="ECO:0000256" key="1">
    <source>
        <dbReference type="ARBA" id="ARBA00004834"/>
    </source>
</evidence>
<feature type="domain" description="Extracellular endo-alpha-(1-&gt;5)-L-arabinanase C-terminal" evidence="8">
    <location>
        <begin position="376"/>
        <end position="488"/>
    </location>
</feature>
<evidence type="ECO:0000256" key="3">
    <source>
        <dbReference type="ARBA" id="ARBA00022801"/>
    </source>
</evidence>
<dbReference type="Gene3D" id="2.40.128.10">
    <property type="match status" value="1"/>
</dbReference>
<feature type="active site" description="Proton donor" evidence="5">
    <location>
        <position position="257"/>
    </location>
</feature>
<dbReference type="PROSITE" id="PS51257">
    <property type="entry name" value="PROKAR_LIPOPROTEIN"/>
    <property type="match status" value="1"/>
</dbReference>
<dbReference type="PANTHER" id="PTHR43301">
    <property type="entry name" value="ARABINAN ENDO-1,5-ALPHA-L-ARABINOSIDASE"/>
    <property type="match status" value="1"/>
</dbReference>
<comment type="caution">
    <text evidence="9">The sequence shown here is derived from an EMBL/GenBank/DDBJ whole genome shotgun (WGS) entry which is preliminary data.</text>
</comment>
<dbReference type="AlphaFoldDB" id="A0A512ATA6"/>
<keyword evidence="4 7" id="KW-0326">Glycosidase</keyword>
<dbReference type="CDD" id="cd08998">
    <property type="entry name" value="GH43_Arb43a-like"/>
    <property type="match status" value="1"/>
</dbReference>
<dbReference type="SUPFAM" id="SSF75005">
    <property type="entry name" value="Arabinanase/levansucrase/invertase"/>
    <property type="match status" value="1"/>
</dbReference>
<reference evidence="9 10" key="1">
    <citation type="submission" date="2019-07" db="EMBL/GenBank/DDBJ databases">
        <title>Whole genome shotgun sequence of Adhaeribacter aerolatus NBRC 106133.</title>
        <authorList>
            <person name="Hosoyama A."/>
            <person name="Uohara A."/>
            <person name="Ohji S."/>
            <person name="Ichikawa N."/>
        </authorList>
    </citation>
    <scope>NUCLEOTIDE SEQUENCE [LARGE SCALE GENOMIC DNA]</scope>
    <source>
        <strain evidence="9 10">NBRC 106133</strain>
    </source>
</reference>
<evidence type="ECO:0000256" key="4">
    <source>
        <dbReference type="ARBA" id="ARBA00023295"/>
    </source>
</evidence>
<dbReference type="GO" id="GO:0005975">
    <property type="term" value="P:carbohydrate metabolic process"/>
    <property type="evidence" value="ECO:0007669"/>
    <property type="project" value="InterPro"/>
</dbReference>
<sequence>MKSQVKIYLFLFCAWLTFGTVSCKKDSEINIKPTPQTPDPAAFDINSINDTYAELAPFSNVAQWGPYNVHDPSIIKSGEYFYCYSTDVAFSITVRPGIQVRKSKDLIQWQFVGLVFPDLPQQGTNYIKQNGGTPFSSLWAPYVLKVNNEYRLYYSLSSPTPKLSTIGLATAASPEGPWTEKGLVVTSRDDIPMTNAIDPSVIVDAAGQHWLYYGSAWDGIYLLKLNAATGLAATPNDKGKRIAQRGFTGGQINGNIEGPEIIYNPELKKYYLFISYDWLETKYNVRVGRSDSPEGPFYDFAGNDINNNQDNGPMILAPYQFTGHGGWQGVSHPAVFQENGQFYMAHQGRPGVNKYFMVLHVREIFWTPDGWPIVSPERFAGISQTPVAPTELVGNWEQIVLGYRVVPGYANEQTTPDFQVAFPLKINADGTLNADANSNWTYQMPWLEMKWSNGFTDKVRVVRGRDWENKKPALLFTGLNNAGAAIWGKKPL</sequence>
<evidence type="ECO:0000313" key="9">
    <source>
        <dbReference type="EMBL" id="GEO02941.1"/>
    </source>
</evidence>
<dbReference type="InterPro" id="IPR050727">
    <property type="entry name" value="GH43_arabinanases"/>
</dbReference>
<dbReference type="Pfam" id="PF16369">
    <property type="entry name" value="GH43_C"/>
    <property type="match status" value="1"/>
</dbReference>